<dbReference type="AlphaFoldDB" id="A0AB33BYB8"/>
<dbReference type="SUPFAM" id="SSF53448">
    <property type="entry name" value="Nucleotide-diphospho-sugar transferases"/>
    <property type="match status" value="1"/>
</dbReference>
<protein>
    <recommendedName>
        <fullName evidence="3">Sugar transferase</fullName>
    </recommendedName>
</protein>
<evidence type="ECO:0000313" key="1">
    <source>
        <dbReference type="EMBL" id="ARI83036.1"/>
    </source>
</evidence>
<accession>A0AB33BYB8</accession>
<sequence>MSLDEVPLPSSLPPVILTVFTRPDLLKEVLKGLTQQTLSPPQIIAYVDGARSELDLPLIDQTIALLQEFSSKIPVDIRLRSQNLGCDQNVILAFTEILSTYESIVYLEDDDFPNPYFYDSMCRLLEAYREHKKIFSISGYATFPEQAYPLLEEDFALSRRVFSWGFGIWADRWNDIALINQSKQYNPFGKLYNIPATVQTKMTIINQFWLERNGQTDWVITLTLASLYQDRVHLIPKTSLIYNIGFGHPESKSFKDKEPSWVNSAYSSSFCPNSLPSTLELIDLLKNEISGIELAHYLYRKGVYIDLEALFYYLKKYRDLQSRLEFLKLFMAHSPFSFKKTRRRLGLYFSRYSIKNMNSSRKFLICKGSSDILKK</sequence>
<evidence type="ECO:0008006" key="3">
    <source>
        <dbReference type="Google" id="ProtNLM"/>
    </source>
</evidence>
<dbReference type="EMBL" id="CP020771">
    <property type="protein sequence ID" value="ARI83036.1"/>
    <property type="molecule type" value="Genomic_DNA"/>
</dbReference>
<reference evidence="1 2" key="1">
    <citation type="journal article" date="2018" name="Harmful Algae">
        <title>The highly heterogeneous methylated genomes and diverse restriction-modification systems of bloom-forming Microcystis.</title>
        <authorList>
            <person name="Zhao L."/>
            <person name="Song Y."/>
            <person name="Li L."/>
            <person name="Gan N."/>
            <person name="Brand J.J."/>
            <person name="Song L."/>
        </authorList>
    </citation>
    <scope>NUCLEOTIDE SEQUENCE [LARGE SCALE GENOMIC DNA]</scope>
    <source>
        <strain evidence="1 2">PCC 7806SL</strain>
    </source>
</reference>
<dbReference type="Gene3D" id="3.90.550.10">
    <property type="entry name" value="Spore Coat Polysaccharide Biosynthesis Protein SpsA, Chain A"/>
    <property type="match status" value="1"/>
</dbReference>
<evidence type="ECO:0000313" key="2">
    <source>
        <dbReference type="Proteomes" id="UP000192439"/>
    </source>
</evidence>
<name>A0AB33BYB8_MICA7</name>
<keyword evidence="2" id="KW-1185">Reference proteome</keyword>
<dbReference type="Proteomes" id="UP000192439">
    <property type="component" value="Chromosome"/>
</dbReference>
<organism evidence="1 2">
    <name type="scientific">Microcystis aeruginosa PCC 7806SL</name>
    <dbReference type="NCBI Taxonomy" id="1903187"/>
    <lineage>
        <taxon>Bacteria</taxon>
        <taxon>Bacillati</taxon>
        <taxon>Cyanobacteriota</taxon>
        <taxon>Cyanophyceae</taxon>
        <taxon>Oscillatoriophycideae</taxon>
        <taxon>Chroococcales</taxon>
        <taxon>Microcystaceae</taxon>
        <taxon>Microcystis</taxon>
    </lineage>
</organism>
<dbReference type="InterPro" id="IPR029044">
    <property type="entry name" value="Nucleotide-diphossugar_trans"/>
</dbReference>
<gene>
    <name evidence="1" type="ORF">BH695_3757</name>
</gene>
<proteinExistence type="predicted"/>